<dbReference type="InterPro" id="IPR004540">
    <property type="entry name" value="Transl_elong_EFG/EF2"/>
</dbReference>
<reference evidence="11 12" key="2">
    <citation type="journal article" date="2011" name="ISME J.">
        <title>RNA-seq reveals cooperative metabolic interactions between two termite-gut spirochete species in co-culture.</title>
        <authorList>
            <person name="Rosenthal A.Z."/>
            <person name="Matson E.G."/>
            <person name="Eldar A."/>
            <person name="Leadbetter J.R."/>
        </authorList>
    </citation>
    <scope>NUCLEOTIDE SEQUENCE [LARGE SCALE GENOMIC DNA]</scope>
    <source>
        <strain evidence="12">ATCC BAA-888 / DSM 13862 / ZAS-9</strain>
    </source>
</reference>
<accession>F5YD28</accession>
<dbReference type="OrthoDB" id="9804431at2"/>
<dbReference type="SMART" id="SM00889">
    <property type="entry name" value="EFG_IV"/>
    <property type="match status" value="1"/>
</dbReference>
<evidence type="ECO:0000256" key="2">
    <source>
        <dbReference type="ARBA" id="ARBA00005870"/>
    </source>
</evidence>
<gene>
    <name evidence="11" type="primary">fusA_2</name>
    <name evidence="8" type="synonym">fusA</name>
    <name evidence="11" type="ordered locus">TREAZ_2786</name>
</gene>
<dbReference type="SUPFAM" id="SSF52540">
    <property type="entry name" value="P-loop containing nucleoside triphosphate hydrolases"/>
    <property type="match status" value="1"/>
</dbReference>
<evidence type="ECO:0000313" key="12">
    <source>
        <dbReference type="Proteomes" id="UP000009222"/>
    </source>
</evidence>
<feature type="binding site" evidence="8">
    <location>
        <begin position="82"/>
        <end position="86"/>
    </location>
    <ligand>
        <name>GTP</name>
        <dbReference type="ChEBI" id="CHEBI:37565"/>
    </ligand>
</feature>
<feature type="binding site" evidence="8">
    <location>
        <begin position="15"/>
        <end position="22"/>
    </location>
    <ligand>
        <name>GTP</name>
        <dbReference type="ChEBI" id="CHEBI:37565"/>
    </ligand>
</feature>
<keyword evidence="5 8" id="KW-0648">Protein biosynthesis</keyword>
<dbReference type="InterPro" id="IPR027417">
    <property type="entry name" value="P-loop_NTPase"/>
</dbReference>
<keyword evidence="6 8" id="KW-0342">GTP-binding</keyword>
<comment type="similarity">
    <text evidence="2 8">Belongs to the TRAFAC class translation factor GTPase superfamily. Classic translation factor GTPase family. EF-G/EF-2 subfamily.</text>
</comment>
<dbReference type="PANTHER" id="PTHR43636">
    <property type="entry name" value="ELONGATION FACTOR G, MITOCHONDRIAL"/>
    <property type="match status" value="1"/>
</dbReference>
<dbReference type="NCBIfam" id="TIGR00484">
    <property type="entry name" value="EF-G"/>
    <property type="match status" value="1"/>
</dbReference>
<dbReference type="GO" id="GO:0005737">
    <property type="term" value="C:cytoplasm"/>
    <property type="evidence" value="ECO:0007669"/>
    <property type="project" value="UniProtKB-SubCell"/>
</dbReference>
<dbReference type="EMBL" id="CP001841">
    <property type="protein sequence ID" value="AEF80766.1"/>
    <property type="molecule type" value="Genomic_DNA"/>
</dbReference>
<name>F5YD28_LEAAZ</name>
<dbReference type="InterPro" id="IPR035647">
    <property type="entry name" value="EFG_III/V"/>
</dbReference>
<dbReference type="CDD" id="cd16262">
    <property type="entry name" value="EFG_III"/>
    <property type="match status" value="1"/>
</dbReference>
<dbReference type="InterPro" id="IPR047872">
    <property type="entry name" value="EFG_IV"/>
</dbReference>
<dbReference type="RefSeq" id="WP_015712749.1">
    <property type="nucleotide sequence ID" value="NC_015577.1"/>
</dbReference>
<sequence length="697" mass="77674">MGIDITKMRNIGISAHIDSGKTTLSERILFYCDKIHAIHEVRGKDGVGATMDHMELERERGITIQSAATQVEWKEHTINLIDTPGHVDFTIEVERSLRVLDGAILVLCAVGGVQSQSITVDRQLKRYHVPRIAFINKCDRTGANPFKVKIQLREKLGLNAVLIQIPIGLEDKLEGVVDLITMKAMYFDGDQGTEIRYAEIPAHLKADAEKYREELIDAVSLFSDELAEHYLSGEAVPEDMIRVAIRKGTLAEQFVPVMVGSAYKNKGIQALLDGVNNYLPNPTEVKNYALDLDHNEEQKELSCDDKSPCVALGFKLEDGQYGQLTYVRIYQGALKKGDELINTRARKRFKVGRLVRMHSDDMEDITEGAPGDIVALFGVDCASGDTFCGSSINYAMTSMYVPEPVISLAITPKDKKSADQLGKALNRFTKEDPTFRTYVDAESNQTIVQGMGELHLEVYIERMKREYKCEVDTGRPQVAYREAISQRADFNYTHKKQTGGSGQYGRVAGYMEPYADGDYEFVDNVKGGAIPTEYVPSCDKGFKEAVKRGSLIGFPIVNIRCVINDGQSHPVDSSDIAFQLAAIGAFREAYGKAKPVILEPIMKVSVEGPTEFQGNIYASINQRRGIISASTEDGTFSRVDAEVPLSEMFGYSTVLRSLTQGKAEFTMEFEKYGKVPQSIFEALTKEYEEKRRKEQGR</sequence>
<dbReference type="GO" id="GO:0005525">
    <property type="term" value="F:GTP binding"/>
    <property type="evidence" value="ECO:0007669"/>
    <property type="project" value="UniProtKB-UniRule"/>
</dbReference>
<dbReference type="Pfam" id="PF14492">
    <property type="entry name" value="EFG_III"/>
    <property type="match status" value="1"/>
</dbReference>
<dbReference type="Pfam" id="PF00679">
    <property type="entry name" value="EFG_C"/>
    <property type="match status" value="1"/>
</dbReference>
<dbReference type="InterPro" id="IPR000795">
    <property type="entry name" value="T_Tr_GTP-bd_dom"/>
</dbReference>
<keyword evidence="12" id="KW-1185">Reference proteome</keyword>
<dbReference type="Gene3D" id="2.40.30.10">
    <property type="entry name" value="Translation factors"/>
    <property type="match status" value="1"/>
</dbReference>
<protein>
    <recommendedName>
        <fullName evidence="8 9">Elongation factor G</fullName>
        <shortName evidence="8">EF-G</shortName>
    </recommendedName>
</protein>
<dbReference type="InterPro" id="IPR014721">
    <property type="entry name" value="Ribsml_uS5_D2-typ_fold_subgr"/>
</dbReference>
<dbReference type="Gene3D" id="3.30.230.10">
    <property type="match status" value="1"/>
</dbReference>
<dbReference type="PANTHER" id="PTHR43636:SF2">
    <property type="entry name" value="ELONGATION FACTOR G, MITOCHONDRIAL"/>
    <property type="match status" value="1"/>
</dbReference>
<dbReference type="InterPro" id="IPR041095">
    <property type="entry name" value="EFG_II"/>
</dbReference>
<dbReference type="AlphaFoldDB" id="F5YD28"/>
<dbReference type="InterPro" id="IPR005517">
    <property type="entry name" value="Transl_elong_EFG/EF2_IV"/>
</dbReference>
<dbReference type="Gene3D" id="3.30.70.870">
    <property type="entry name" value="Elongation Factor G (Translational Gtpase), domain 3"/>
    <property type="match status" value="1"/>
</dbReference>
<dbReference type="InterPro" id="IPR005225">
    <property type="entry name" value="Small_GTP-bd"/>
</dbReference>
<dbReference type="FunFam" id="3.30.70.870:FF:000001">
    <property type="entry name" value="Elongation factor G"/>
    <property type="match status" value="1"/>
</dbReference>
<evidence type="ECO:0000256" key="5">
    <source>
        <dbReference type="ARBA" id="ARBA00022917"/>
    </source>
</evidence>
<dbReference type="CDD" id="cd01886">
    <property type="entry name" value="EF-G"/>
    <property type="match status" value="1"/>
</dbReference>
<evidence type="ECO:0000256" key="1">
    <source>
        <dbReference type="ARBA" id="ARBA00004496"/>
    </source>
</evidence>
<evidence type="ECO:0000313" key="11">
    <source>
        <dbReference type="EMBL" id="AEF80766.1"/>
    </source>
</evidence>
<evidence type="ECO:0000256" key="8">
    <source>
        <dbReference type="HAMAP-Rule" id="MF_00054"/>
    </source>
</evidence>
<dbReference type="KEGG" id="taz:TREAZ_2786"/>
<dbReference type="GO" id="GO:0003746">
    <property type="term" value="F:translation elongation factor activity"/>
    <property type="evidence" value="ECO:0007669"/>
    <property type="project" value="UniProtKB-UniRule"/>
</dbReference>
<dbReference type="SUPFAM" id="SSF50447">
    <property type="entry name" value="Translation proteins"/>
    <property type="match status" value="1"/>
</dbReference>
<dbReference type="HOGENOM" id="CLU_002794_4_0_12"/>
<dbReference type="STRING" id="545695.TREAZ_2786"/>
<dbReference type="CDD" id="cd01434">
    <property type="entry name" value="EFG_mtEFG1_IV"/>
    <property type="match status" value="1"/>
</dbReference>
<evidence type="ECO:0000256" key="4">
    <source>
        <dbReference type="ARBA" id="ARBA00022768"/>
    </source>
</evidence>
<dbReference type="SUPFAM" id="SSF54211">
    <property type="entry name" value="Ribosomal protein S5 domain 2-like"/>
    <property type="match status" value="1"/>
</dbReference>
<organism evidence="11 12">
    <name type="scientific">Leadbettera azotonutricia (strain ATCC BAA-888 / DSM 13862 / ZAS-9)</name>
    <name type="common">Treponema azotonutricium</name>
    <dbReference type="NCBI Taxonomy" id="545695"/>
    <lineage>
        <taxon>Bacteria</taxon>
        <taxon>Pseudomonadati</taxon>
        <taxon>Spirochaetota</taxon>
        <taxon>Spirochaetia</taxon>
        <taxon>Spirochaetales</taxon>
        <taxon>Breznakiellaceae</taxon>
        <taxon>Leadbettera</taxon>
    </lineage>
</organism>
<keyword evidence="4 8" id="KW-0251">Elongation factor</keyword>
<dbReference type="InParanoid" id="F5YD28"/>
<dbReference type="FunFam" id="3.40.50.300:FF:000029">
    <property type="entry name" value="Elongation factor G"/>
    <property type="match status" value="1"/>
</dbReference>
<dbReference type="NCBIfam" id="NF009381">
    <property type="entry name" value="PRK12740.1-5"/>
    <property type="match status" value="1"/>
</dbReference>
<dbReference type="Gene3D" id="3.30.70.240">
    <property type="match status" value="1"/>
</dbReference>
<keyword evidence="3 8" id="KW-0547">Nucleotide-binding</keyword>
<dbReference type="SMART" id="SM00838">
    <property type="entry name" value="EFG_C"/>
    <property type="match status" value="1"/>
</dbReference>
<dbReference type="InterPro" id="IPR000640">
    <property type="entry name" value="EFG_V-like"/>
</dbReference>
<dbReference type="NCBIfam" id="TIGR00231">
    <property type="entry name" value="small_GTP"/>
    <property type="match status" value="1"/>
</dbReference>
<dbReference type="Proteomes" id="UP000009222">
    <property type="component" value="Chromosome"/>
</dbReference>
<dbReference type="HAMAP" id="MF_00054_B">
    <property type="entry name" value="EF_G_EF_2_B"/>
    <property type="match status" value="1"/>
</dbReference>
<evidence type="ECO:0000256" key="6">
    <source>
        <dbReference type="ARBA" id="ARBA00023134"/>
    </source>
</evidence>
<dbReference type="eggNOG" id="COG0480">
    <property type="taxonomic scope" value="Bacteria"/>
</dbReference>
<dbReference type="Gene3D" id="3.40.50.300">
    <property type="entry name" value="P-loop containing nucleotide triphosphate hydrolases"/>
    <property type="match status" value="1"/>
</dbReference>
<evidence type="ECO:0000256" key="3">
    <source>
        <dbReference type="ARBA" id="ARBA00022741"/>
    </source>
</evidence>
<feature type="binding site" evidence="8">
    <location>
        <begin position="136"/>
        <end position="139"/>
    </location>
    <ligand>
        <name>GTP</name>
        <dbReference type="ChEBI" id="CHEBI:37565"/>
    </ligand>
</feature>
<feature type="domain" description="Tr-type G" evidence="10">
    <location>
        <begin position="6"/>
        <end position="283"/>
    </location>
</feature>
<dbReference type="InterPro" id="IPR004161">
    <property type="entry name" value="EFTu-like_2"/>
</dbReference>
<dbReference type="Pfam" id="PF03144">
    <property type="entry name" value="GTP_EFTU_D2"/>
    <property type="match status" value="1"/>
</dbReference>
<comment type="subcellular location">
    <subcellularLocation>
        <location evidence="1 8">Cytoplasm</location>
    </subcellularLocation>
</comment>
<dbReference type="Pfam" id="PF03764">
    <property type="entry name" value="EFG_IV"/>
    <property type="match status" value="1"/>
</dbReference>
<keyword evidence="8" id="KW-0963">Cytoplasm</keyword>
<dbReference type="FunFam" id="3.30.70.240:FF:000001">
    <property type="entry name" value="Elongation factor G"/>
    <property type="match status" value="1"/>
</dbReference>
<dbReference type="FunFam" id="2.40.30.10:FF:000022">
    <property type="entry name" value="Elongation factor G, mitochondrial"/>
    <property type="match status" value="1"/>
</dbReference>
<evidence type="ECO:0000259" key="10">
    <source>
        <dbReference type="PROSITE" id="PS51722"/>
    </source>
</evidence>
<dbReference type="CDD" id="cd04091">
    <property type="entry name" value="mtEFG1_II_like"/>
    <property type="match status" value="1"/>
</dbReference>
<comment type="function">
    <text evidence="7 8">Catalyzes the GTP-dependent ribosomal translocation step during translation elongation. During this step, the ribosome changes from the pre-translocational (PRE) to the post-translocational (POST) state as the newly formed A-site-bound peptidyl-tRNA and P-site-bound deacylated tRNA move to the P and E sites, respectively. Catalyzes the coordinated movement of the two tRNA molecules, the mRNA and conformational changes in the ribosome.</text>
</comment>
<dbReference type="Pfam" id="PF00009">
    <property type="entry name" value="GTP_EFTU"/>
    <property type="match status" value="1"/>
</dbReference>
<dbReference type="InterPro" id="IPR009000">
    <property type="entry name" value="Transl_B-barrel_sf"/>
</dbReference>
<reference evidence="12" key="1">
    <citation type="submission" date="2009-12" db="EMBL/GenBank/DDBJ databases">
        <title>Complete sequence of Treponema azotonutricium strain ZAS-9.</title>
        <authorList>
            <person name="Tetu S.G."/>
            <person name="Matson E."/>
            <person name="Ren Q."/>
            <person name="Seshadri R."/>
            <person name="Elbourne L."/>
            <person name="Hassan K.A."/>
            <person name="Durkin A."/>
            <person name="Radune D."/>
            <person name="Mohamoud Y."/>
            <person name="Shay R."/>
            <person name="Jin S."/>
            <person name="Zhang X."/>
            <person name="Lucey K."/>
            <person name="Ballor N.R."/>
            <person name="Ottesen E."/>
            <person name="Rosenthal R."/>
            <person name="Allen A."/>
            <person name="Leadbetter J.R."/>
            <person name="Paulsen I.T."/>
        </authorList>
    </citation>
    <scope>NUCLEOTIDE SEQUENCE [LARGE SCALE GENOMIC DNA]</scope>
    <source>
        <strain evidence="12">ATCC BAA-888 / DSM 13862 / ZAS-9</strain>
    </source>
</reference>
<dbReference type="PROSITE" id="PS51722">
    <property type="entry name" value="G_TR_2"/>
    <property type="match status" value="1"/>
</dbReference>
<dbReference type="FunFam" id="3.30.230.10:FF:000003">
    <property type="entry name" value="Elongation factor G"/>
    <property type="match status" value="1"/>
</dbReference>
<dbReference type="InterPro" id="IPR009022">
    <property type="entry name" value="EFG_III"/>
</dbReference>
<dbReference type="GO" id="GO:0003924">
    <property type="term" value="F:GTPase activity"/>
    <property type="evidence" value="ECO:0007669"/>
    <property type="project" value="InterPro"/>
</dbReference>
<dbReference type="InterPro" id="IPR020568">
    <property type="entry name" value="Ribosomal_Su5_D2-typ_SF"/>
</dbReference>
<dbReference type="PRINTS" id="PR00315">
    <property type="entry name" value="ELONGATNFCT"/>
</dbReference>
<evidence type="ECO:0000256" key="9">
    <source>
        <dbReference type="NCBIfam" id="TIGR00484"/>
    </source>
</evidence>
<proteinExistence type="inferred from homology"/>
<dbReference type="SUPFAM" id="SSF54980">
    <property type="entry name" value="EF-G C-terminal domain-like"/>
    <property type="match status" value="2"/>
</dbReference>
<evidence type="ECO:0000256" key="7">
    <source>
        <dbReference type="ARBA" id="ARBA00024731"/>
    </source>
</evidence>